<dbReference type="Proteomes" id="UP000186817">
    <property type="component" value="Unassembled WGS sequence"/>
</dbReference>
<dbReference type="AlphaFoldDB" id="A0A1Q9EC12"/>
<proteinExistence type="predicted"/>
<accession>A0A1Q9EC12</accession>
<protein>
    <submittedName>
        <fullName evidence="1">Uncharacterized protein</fullName>
    </submittedName>
</protein>
<organism evidence="1 2">
    <name type="scientific">Symbiodinium microadriaticum</name>
    <name type="common">Dinoflagellate</name>
    <name type="synonym">Zooxanthella microadriatica</name>
    <dbReference type="NCBI Taxonomy" id="2951"/>
    <lineage>
        <taxon>Eukaryota</taxon>
        <taxon>Sar</taxon>
        <taxon>Alveolata</taxon>
        <taxon>Dinophyceae</taxon>
        <taxon>Suessiales</taxon>
        <taxon>Symbiodiniaceae</taxon>
        <taxon>Symbiodinium</taxon>
    </lineage>
</organism>
<evidence type="ECO:0000313" key="1">
    <source>
        <dbReference type="EMBL" id="OLQ04941.1"/>
    </source>
</evidence>
<evidence type="ECO:0000313" key="2">
    <source>
        <dbReference type="Proteomes" id="UP000186817"/>
    </source>
</evidence>
<gene>
    <name evidence="1" type="ORF">AK812_SmicGene11914</name>
</gene>
<keyword evidence="2" id="KW-1185">Reference proteome</keyword>
<sequence>MKASTWTYGYKLSLRREANEKVALWFTRGDFVYEVYEQVLDWPTESQDEYVWAIQRVVEHRLRTLEWWADVLDLEAPDKGRVLTSGAAVHGEACEDDAGTERQETEGQFWYEKGRLPASSPAAILRQFVVLRSVCDADVLLDDNFQIVGDNTRLRRVLATPTDLQGVKFTDLLDQEGKTQFEKFVRKSCSGLASE</sequence>
<name>A0A1Q9EC12_SYMMI</name>
<reference evidence="1 2" key="1">
    <citation type="submission" date="2016-02" db="EMBL/GenBank/DDBJ databases">
        <title>Genome analysis of coral dinoflagellate symbionts highlights evolutionary adaptations to a symbiotic lifestyle.</title>
        <authorList>
            <person name="Aranda M."/>
            <person name="Li Y."/>
            <person name="Liew Y.J."/>
            <person name="Baumgarten S."/>
            <person name="Simakov O."/>
            <person name="Wilson M."/>
            <person name="Piel J."/>
            <person name="Ashoor H."/>
            <person name="Bougouffa S."/>
            <person name="Bajic V.B."/>
            <person name="Ryu T."/>
            <person name="Ravasi T."/>
            <person name="Bayer T."/>
            <person name="Micklem G."/>
            <person name="Kim H."/>
            <person name="Bhak J."/>
            <person name="Lajeunesse T.C."/>
            <person name="Voolstra C.R."/>
        </authorList>
    </citation>
    <scope>NUCLEOTIDE SEQUENCE [LARGE SCALE GENOMIC DNA]</scope>
    <source>
        <strain evidence="1 2">CCMP2467</strain>
    </source>
</reference>
<dbReference type="EMBL" id="LSRX01000198">
    <property type="protein sequence ID" value="OLQ04941.1"/>
    <property type="molecule type" value="Genomic_DNA"/>
</dbReference>
<comment type="caution">
    <text evidence="1">The sequence shown here is derived from an EMBL/GenBank/DDBJ whole genome shotgun (WGS) entry which is preliminary data.</text>
</comment>